<dbReference type="RefSeq" id="XP_041294796.1">
    <property type="nucleotide sequence ID" value="XM_041433528.1"/>
</dbReference>
<dbReference type="AlphaFoldDB" id="A0A9P7FB37"/>
<keyword evidence="2" id="KW-1185">Reference proteome</keyword>
<dbReference type="GeneID" id="64695787"/>
<name>A0A9P7FB37_9AGAM</name>
<gene>
    <name evidence="1" type="ORF">F5147DRAFT_651240</name>
</gene>
<reference evidence="1" key="1">
    <citation type="journal article" date="2020" name="New Phytol.">
        <title>Comparative genomics reveals dynamic genome evolution in host specialist ectomycorrhizal fungi.</title>
        <authorList>
            <person name="Lofgren L.A."/>
            <person name="Nguyen N.H."/>
            <person name="Vilgalys R."/>
            <person name="Ruytinx J."/>
            <person name="Liao H.L."/>
            <person name="Branco S."/>
            <person name="Kuo A."/>
            <person name="LaButti K."/>
            <person name="Lipzen A."/>
            <person name="Andreopoulos W."/>
            <person name="Pangilinan J."/>
            <person name="Riley R."/>
            <person name="Hundley H."/>
            <person name="Na H."/>
            <person name="Barry K."/>
            <person name="Grigoriev I.V."/>
            <person name="Stajich J.E."/>
            <person name="Kennedy P.G."/>
        </authorList>
    </citation>
    <scope>NUCLEOTIDE SEQUENCE</scope>
    <source>
        <strain evidence="1">FC423</strain>
    </source>
</reference>
<dbReference type="OrthoDB" id="2672156at2759"/>
<accession>A0A9P7FB37</accession>
<evidence type="ECO:0000313" key="1">
    <source>
        <dbReference type="EMBL" id="KAG2111577.1"/>
    </source>
</evidence>
<comment type="caution">
    <text evidence="1">The sequence shown here is derived from an EMBL/GenBank/DDBJ whole genome shotgun (WGS) entry which is preliminary data.</text>
</comment>
<organism evidence="1 2">
    <name type="scientific">Suillus discolor</name>
    <dbReference type="NCBI Taxonomy" id="1912936"/>
    <lineage>
        <taxon>Eukaryota</taxon>
        <taxon>Fungi</taxon>
        <taxon>Dikarya</taxon>
        <taxon>Basidiomycota</taxon>
        <taxon>Agaricomycotina</taxon>
        <taxon>Agaricomycetes</taxon>
        <taxon>Agaricomycetidae</taxon>
        <taxon>Boletales</taxon>
        <taxon>Suillineae</taxon>
        <taxon>Suillaceae</taxon>
        <taxon>Suillus</taxon>
    </lineage>
</organism>
<dbReference type="Proteomes" id="UP000823399">
    <property type="component" value="Unassembled WGS sequence"/>
</dbReference>
<proteinExistence type="predicted"/>
<evidence type="ECO:0000313" key="2">
    <source>
        <dbReference type="Proteomes" id="UP000823399"/>
    </source>
</evidence>
<sequence>MNGHVLMQCANEQCGFRANITDIYHTSFFTSGYEELPTLVGAPSANPCPFIRLVHRRAVSHRWWLIVDNVYPHILPLGQDSGMDVMSRLSAYETGLLADLSGETGVMGVIEWLCTQFEWGLVTRLAAVIKFNSMARRMGKQSCSFHGQLATELKALAICQLTCTEDEDDRFIGLVIAVLALAEKKHAYKMLWYFKPLGTLQAQQCLHQINWKN</sequence>
<dbReference type="EMBL" id="JABBWM010000017">
    <property type="protein sequence ID" value="KAG2111577.1"/>
    <property type="molecule type" value="Genomic_DNA"/>
</dbReference>
<protein>
    <submittedName>
        <fullName evidence="1">Uncharacterized protein</fullName>
    </submittedName>
</protein>